<dbReference type="InterPro" id="IPR036345">
    <property type="entry name" value="ExoRNase_PH_dom2_sf"/>
</dbReference>
<dbReference type="InterPro" id="IPR027408">
    <property type="entry name" value="PNPase/RNase_PH_dom_sf"/>
</dbReference>
<comment type="subcellular location">
    <subcellularLocation>
        <location evidence="1">Cytoplasm</location>
    </subcellularLocation>
    <subcellularLocation>
        <location evidence="2">Nucleus</location>
        <location evidence="2">Nucleolus</location>
    </subcellularLocation>
</comment>
<dbReference type="GO" id="GO:0005730">
    <property type="term" value="C:nucleolus"/>
    <property type="evidence" value="ECO:0007669"/>
    <property type="project" value="UniProtKB-SubCell"/>
</dbReference>
<dbReference type="Pfam" id="PF01138">
    <property type="entry name" value="RNase_PH"/>
    <property type="match status" value="1"/>
</dbReference>
<dbReference type="GO" id="GO:0000177">
    <property type="term" value="C:cytoplasmic exosome (RNase complex)"/>
    <property type="evidence" value="ECO:0007669"/>
    <property type="project" value="TreeGrafter"/>
</dbReference>
<evidence type="ECO:0000313" key="9">
    <source>
        <dbReference type="Proteomes" id="UP000092666"/>
    </source>
</evidence>
<dbReference type="GO" id="GO:0034475">
    <property type="term" value="P:U4 snRNA 3'-end processing"/>
    <property type="evidence" value="ECO:0007669"/>
    <property type="project" value="TreeGrafter"/>
</dbReference>
<dbReference type="GO" id="GO:0034473">
    <property type="term" value="P:U1 snRNA 3'-end processing"/>
    <property type="evidence" value="ECO:0007669"/>
    <property type="project" value="TreeGrafter"/>
</dbReference>
<dbReference type="OrthoDB" id="272245at2759"/>
<evidence type="ECO:0000313" key="8">
    <source>
        <dbReference type="EMBL" id="OCF35720.1"/>
    </source>
</evidence>
<dbReference type="InterPro" id="IPR020568">
    <property type="entry name" value="Ribosomal_Su5_D2-typ_SF"/>
</dbReference>
<dbReference type="STRING" id="1296120.A0A1B9GXK0"/>
<keyword evidence="9" id="KW-1185">Reference proteome</keyword>
<dbReference type="SUPFAM" id="SSF55666">
    <property type="entry name" value="Ribonuclease PH domain 2-like"/>
    <property type="match status" value="1"/>
</dbReference>
<proteinExistence type="inferred from homology"/>
<dbReference type="Gene3D" id="3.30.230.70">
    <property type="entry name" value="GHMP Kinase, N-terminal domain"/>
    <property type="match status" value="1"/>
</dbReference>
<dbReference type="GO" id="GO:0071038">
    <property type="term" value="P:TRAMP-dependent tRNA surveillance pathway"/>
    <property type="evidence" value="ECO:0007669"/>
    <property type="project" value="TreeGrafter"/>
</dbReference>
<evidence type="ECO:0000256" key="5">
    <source>
        <dbReference type="ARBA" id="ARBA00022835"/>
    </source>
</evidence>
<dbReference type="Proteomes" id="UP000092666">
    <property type="component" value="Unassembled WGS sequence"/>
</dbReference>
<dbReference type="GO" id="GO:0071028">
    <property type="term" value="P:nuclear mRNA surveillance"/>
    <property type="evidence" value="ECO:0007669"/>
    <property type="project" value="TreeGrafter"/>
</dbReference>
<dbReference type="PANTHER" id="PTHR11097:SF8">
    <property type="entry name" value="EXOSOME COMPLEX COMPONENT RRP42"/>
    <property type="match status" value="1"/>
</dbReference>
<gene>
    <name evidence="8" type="ORF">I316_02775</name>
</gene>
<reference evidence="9" key="2">
    <citation type="submission" date="2013-12" db="EMBL/GenBank/DDBJ databases">
        <title>Evolution of pathogenesis and genome organization in the Tremellales.</title>
        <authorList>
            <person name="Cuomo C."/>
            <person name="Litvintseva A."/>
            <person name="Heitman J."/>
            <person name="Chen Y."/>
            <person name="Sun S."/>
            <person name="Springer D."/>
            <person name="Dromer F."/>
            <person name="Young S."/>
            <person name="Zeng Q."/>
            <person name="Chapman S."/>
            <person name="Gujja S."/>
            <person name="Saif S."/>
            <person name="Birren B."/>
        </authorList>
    </citation>
    <scope>NUCLEOTIDE SEQUENCE [LARGE SCALE GENOMIC DNA]</scope>
    <source>
        <strain evidence="9">BCC8398</strain>
    </source>
</reference>
<evidence type="ECO:0000256" key="3">
    <source>
        <dbReference type="ARBA" id="ARBA00006678"/>
    </source>
</evidence>
<accession>A0A1B9GXK0</accession>
<dbReference type="GO" id="GO:0034476">
    <property type="term" value="P:U5 snRNA 3'-end processing"/>
    <property type="evidence" value="ECO:0007669"/>
    <property type="project" value="TreeGrafter"/>
</dbReference>
<keyword evidence="5" id="KW-0271">Exosome</keyword>
<evidence type="ECO:0000259" key="7">
    <source>
        <dbReference type="Pfam" id="PF01138"/>
    </source>
</evidence>
<dbReference type="InterPro" id="IPR001247">
    <property type="entry name" value="ExoRNase_PH_dom1"/>
</dbReference>
<dbReference type="SUPFAM" id="SSF54211">
    <property type="entry name" value="Ribosomal protein S5 domain 2-like"/>
    <property type="match status" value="1"/>
</dbReference>
<evidence type="ECO:0000256" key="6">
    <source>
        <dbReference type="ARBA" id="ARBA00042523"/>
    </source>
</evidence>
<comment type="similarity">
    <text evidence="3">Belongs to the RNase PH family.</text>
</comment>
<reference evidence="8 9" key="1">
    <citation type="submission" date="2013-07" db="EMBL/GenBank/DDBJ databases">
        <title>The Genome Sequence of Cryptococcus heveanensis BCC8398.</title>
        <authorList>
            <consortium name="The Broad Institute Genome Sequencing Platform"/>
            <person name="Cuomo C."/>
            <person name="Litvintseva A."/>
            <person name="Chen Y."/>
            <person name="Heitman J."/>
            <person name="Sun S."/>
            <person name="Springer D."/>
            <person name="Dromer F."/>
            <person name="Young S.K."/>
            <person name="Zeng Q."/>
            <person name="Gargeya S."/>
            <person name="Fitzgerald M."/>
            <person name="Abouelleil A."/>
            <person name="Alvarado L."/>
            <person name="Berlin A.M."/>
            <person name="Chapman S.B."/>
            <person name="Dewar J."/>
            <person name="Goldberg J."/>
            <person name="Griggs A."/>
            <person name="Gujja S."/>
            <person name="Hansen M."/>
            <person name="Howarth C."/>
            <person name="Imamovic A."/>
            <person name="Larimer J."/>
            <person name="McCowan C."/>
            <person name="Murphy C."/>
            <person name="Pearson M."/>
            <person name="Priest M."/>
            <person name="Roberts A."/>
            <person name="Saif S."/>
            <person name="Shea T."/>
            <person name="Sykes S."/>
            <person name="Wortman J."/>
            <person name="Nusbaum C."/>
            <person name="Birren B."/>
        </authorList>
    </citation>
    <scope>NUCLEOTIDE SEQUENCE [LARGE SCALE GENOMIC DNA]</scope>
    <source>
        <strain evidence="8 9">BCC8398</strain>
    </source>
</reference>
<dbReference type="PANTHER" id="PTHR11097">
    <property type="entry name" value="EXOSOME COMPLEX EXONUCLEASE RIBOSOMAL RNA PROCESSING PROTEIN"/>
    <property type="match status" value="1"/>
</dbReference>
<dbReference type="GO" id="GO:0016075">
    <property type="term" value="P:rRNA catabolic process"/>
    <property type="evidence" value="ECO:0007669"/>
    <property type="project" value="TreeGrafter"/>
</dbReference>
<evidence type="ECO:0000256" key="2">
    <source>
        <dbReference type="ARBA" id="ARBA00004604"/>
    </source>
</evidence>
<dbReference type="InterPro" id="IPR050590">
    <property type="entry name" value="Exosome_comp_Rrp42_subfam"/>
</dbReference>
<organism evidence="8 9">
    <name type="scientific">Kwoniella heveanensis BCC8398</name>
    <dbReference type="NCBI Taxonomy" id="1296120"/>
    <lineage>
        <taxon>Eukaryota</taxon>
        <taxon>Fungi</taxon>
        <taxon>Dikarya</taxon>
        <taxon>Basidiomycota</taxon>
        <taxon>Agaricomycotina</taxon>
        <taxon>Tremellomycetes</taxon>
        <taxon>Tremellales</taxon>
        <taxon>Cryptococcaceae</taxon>
        <taxon>Kwoniella</taxon>
    </lineage>
</organism>
<feature type="domain" description="Exoribonuclease phosphorolytic" evidence="7">
    <location>
        <begin position="37"/>
        <end position="170"/>
    </location>
</feature>
<protein>
    <recommendedName>
        <fullName evidence="6">Ribosomal RNA-processing protein 42</fullName>
    </recommendedName>
</protein>
<evidence type="ECO:0000256" key="1">
    <source>
        <dbReference type="ARBA" id="ARBA00004496"/>
    </source>
</evidence>
<keyword evidence="4" id="KW-0963">Cytoplasm</keyword>
<dbReference type="AlphaFoldDB" id="A0A1B9GXK0"/>
<dbReference type="GO" id="GO:0035925">
    <property type="term" value="F:mRNA 3'-UTR AU-rich region binding"/>
    <property type="evidence" value="ECO:0007669"/>
    <property type="project" value="TreeGrafter"/>
</dbReference>
<evidence type="ECO:0000256" key="4">
    <source>
        <dbReference type="ARBA" id="ARBA00022490"/>
    </source>
</evidence>
<name>A0A1B9GXK0_9TREE</name>
<dbReference type="GO" id="GO:0000176">
    <property type="term" value="C:nuclear exosome (RNase complex)"/>
    <property type="evidence" value="ECO:0007669"/>
    <property type="project" value="UniProtKB-ARBA"/>
</dbReference>
<dbReference type="GO" id="GO:0071035">
    <property type="term" value="P:nuclear polyadenylation-dependent rRNA catabolic process"/>
    <property type="evidence" value="ECO:0007669"/>
    <property type="project" value="TreeGrafter"/>
</dbReference>
<sequence>MSLPIVTLSPSETNYIITSLSHQTTPTRADLRSPLASRPIEISYGVFPHANGSARVNVGGTEVIAGIKLEVVDVKGKEKQGEESWRSRVEVDVTPQAFPTAQSSTLSTVSTQLASFISTHFTPSIPALPIVPNQKYFHANIHLTVLSSNGNVPTSLILAARAAFADLQVPKTKVITWTGTDADGEDGSGAGVGADGVMGKGDLSGIKAAIQVGKGKGKGKYVARGGEDWDLDMDDGEGTEYLNGRESLPVLVTLNLVPNSPNIFLDATPQEESACPSRLHLFFRPRAGEKTGDAGLTMCGMRMEGPEGLDSGRVRGLVEQGSKIALKLLEEVNNSIPQ</sequence>
<dbReference type="GO" id="GO:0000467">
    <property type="term" value="P:exonucleolytic trimming to generate mature 3'-end of 5.8S rRNA from tricistronic rRNA transcript (SSU-rRNA, 5.8S rRNA, LSU-rRNA)"/>
    <property type="evidence" value="ECO:0007669"/>
    <property type="project" value="TreeGrafter"/>
</dbReference>
<dbReference type="EMBL" id="KI669498">
    <property type="protein sequence ID" value="OCF35720.1"/>
    <property type="molecule type" value="Genomic_DNA"/>
</dbReference>